<comment type="caution">
    <text evidence="2">The sequence shown here is derived from an EMBL/GenBank/DDBJ whole genome shotgun (WGS) entry which is preliminary data.</text>
</comment>
<accession>A0ABQ6JQJ5</accession>
<feature type="compositionally biased region" description="Basic and acidic residues" evidence="1">
    <location>
        <begin position="34"/>
        <end position="50"/>
    </location>
</feature>
<sequence length="80" mass="8029">MTAPDVTASRAASLPGGLRPVALQDAEGLGVGDAEPHRGGGVGVEERRLEAGLLVEHPQPLQQRGASGGGSGHRPSLQTS</sequence>
<protein>
    <submittedName>
        <fullName evidence="2">Uncharacterized protein</fullName>
    </submittedName>
</protein>
<dbReference type="EMBL" id="BSUZ01000001">
    <property type="protein sequence ID" value="GMA89117.1"/>
    <property type="molecule type" value="Genomic_DNA"/>
</dbReference>
<feature type="region of interest" description="Disordered" evidence="1">
    <location>
        <begin position="25"/>
        <end position="80"/>
    </location>
</feature>
<evidence type="ECO:0000313" key="2">
    <source>
        <dbReference type="EMBL" id="GMA89117.1"/>
    </source>
</evidence>
<organism evidence="2 3">
    <name type="scientific">Angustibacter aerolatus</name>
    <dbReference type="NCBI Taxonomy" id="1162965"/>
    <lineage>
        <taxon>Bacteria</taxon>
        <taxon>Bacillati</taxon>
        <taxon>Actinomycetota</taxon>
        <taxon>Actinomycetes</taxon>
        <taxon>Kineosporiales</taxon>
        <taxon>Kineosporiaceae</taxon>
    </lineage>
</organism>
<evidence type="ECO:0000313" key="3">
    <source>
        <dbReference type="Proteomes" id="UP001157017"/>
    </source>
</evidence>
<reference evidence="3" key="1">
    <citation type="journal article" date="2019" name="Int. J. Syst. Evol. Microbiol.">
        <title>The Global Catalogue of Microorganisms (GCM) 10K type strain sequencing project: providing services to taxonomists for standard genome sequencing and annotation.</title>
        <authorList>
            <consortium name="The Broad Institute Genomics Platform"/>
            <consortium name="The Broad Institute Genome Sequencing Center for Infectious Disease"/>
            <person name="Wu L."/>
            <person name="Ma J."/>
        </authorList>
    </citation>
    <scope>NUCLEOTIDE SEQUENCE [LARGE SCALE GENOMIC DNA]</scope>
    <source>
        <strain evidence="3">NBRC 108730</strain>
    </source>
</reference>
<proteinExistence type="predicted"/>
<evidence type="ECO:0000256" key="1">
    <source>
        <dbReference type="SAM" id="MobiDB-lite"/>
    </source>
</evidence>
<gene>
    <name evidence="2" type="ORF">GCM10025868_43670</name>
</gene>
<name>A0ABQ6JQJ5_9ACTN</name>
<keyword evidence="3" id="KW-1185">Reference proteome</keyword>
<dbReference type="Proteomes" id="UP001157017">
    <property type="component" value="Unassembled WGS sequence"/>
</dbReference>